<feature type="region of interest" description="Disordered" evidence="4">
    <location>
        <begin position="123"/>
        <end position="167"/>
    </location>
</feature>
<evidence type="ECO:0000256" key="3">
    <source>
        <dbReference type="PROSITE-ProRule" id="PRU00181"/>
    </source>
</evidence>
<dbReference type="GO" id="GO:0005634">
    <property type="term" value="C:nucleus"/>
    <property type="evidence" value="ECO:0000318"/>
    <property type="project" value="GO_Central"/>
</dbReference>
<accession>A0A0K9NVE5</accession>
<dbReference type="SMART" id="SM00652">
    <property type="entry name" value="eIF1a"/>
    <property type="match status" value="1"/>
</dbReference>
<protein>
    <submittedName>
        <fullName evidence="6">Eukaryotic translation initiation factor 1A domain-containingprotein</fullName>
    </submittedName>
</protein>
<dbReference type="GO" id="GO:0003743">
    <property type="term" value="F:translation initiation factor activity"/>
    <property type="evidence" value="ECO:0007669"/>
    <property type="project" value="UniProtKB-UniRule"/>
</dbReference>
<evidence type="ECO:0000256" key="2">
    <source>
        <dbReference type="ARBA" id="ARBA00022884"/>
    </source>
</evidence>
<dbReference type="PANTHER" id="PTHR21641:SF0">
    <property type="entry name" value="RNA-BINDING PROTEIN EIF1AD-RELATED"/>
    <property type="match status" value="1"/>
</dbReference>
<dbReference type="PANTHER" id="PTHR21641">
    <property type="entry name" value="TRANSLATION INITIATION FACTOR-RELATED"/>
    <property type="match status" value="1"/>
</dbReference>
<dbReference type="InterPro" id="IPR006196">
    <property type="entry name" value="RNA-binding_domain_S1_IF1"/>
</dbReference>
<feature type="domain" description="S1-like" evidence="5">
    <location>
        <begin position="13"/>
        <end position="91"/>
    </location>
</feature>
<evidence type="ECO:0000256" key="1">
    <source>
        <dbReference type="ARBA" id="ARBA00007340"/>
    </source>
</evidence>
<dbReference type="Pfam" id="PF01176">
    <property type="entry name" value="eIF-1a"/>
    <property type="match status" value="1"/>
</dbReference>
<reference evidence="7" key="1">
    <citation type="journal article" date="2016" name="Nature">
        <title>The genome of the seagrass Zostera marina reveals angiosperm adaptation to the sea.</title>
        <authorList>
            <person name="Olsen J.L."/>
            <person name="Rouze P."/>
            <person name="Verhelst B."/>
            <person name="Lin Y.-C."/>
            <person name="Bayer T."/>
            <person name="Collen J."/>
            <person name="Dattolo E."/>
            <person name="De Paoli E."/>
            <person name="Dittami S."/>
            <person name="Maumus F."/>
            <person name="Michel G."/>
            <person name="Kersting A."/>
            <person name="Lauritano C."/>
            <person name="Lohaus R."/>
            <person name="Toepel M."/>
            <person name="Tonon T."/>
            <person name="Vanneste K."/>
            <person name="Amirebrahimi M."/>
            <person name="Brakel J."/>
            <person name="Bostroem C."/>
            <person name="Chovatia M."/>
            <person name="Grimwood J."/>
            <person name="Jenkins J.W."/>
            <person name="Jueterbock A."/>
            <person name="Mraz A."/>
            <person name="Stam W.T."/>
            <person name="Tice H."/>
            <person name="Bornberg-Bauer E."/>
            <person name="Green P.J."/>
            <person name="Pearson G.A."/>
            <person name="Procaccini G."/>
            <person name="Duarte C.M."/>
            <person name="Schmutz J."/>
            <person name="Reusch T.B.H."/>
            <person name="Van de Peer Y."/>
        </authorList>
    </citation>
    <scope>NUCLEOTIDE SEQUENCE [LARGE SCALE GENOMIC DNA]</scope>
    <source>
        <strain evidence="7">cv. Finnish</strain>
    </source>
</reference>
<dbReference type="GO" id="GO:0003723">
    <property type="term" value="F:RNA binding"/>
    <property type="evidence" value="ECO:0007669"/>
    <property type="project" value="UniProtKB-KW"/>
</dbReference>
<dbReference type="InterPro" id="IPR039294">
    <property type="entry name" value="EIF1AD"/>
</dbReference>
<dbReference type="EMBL" id="LFYR01001661">
    <property type="protein sequence ID" value="KMZ60037.1"/>
    <property type="molecule type" value="Genomic_DNA"/>
</dbReference>
<dbReference type="STRING" id="29655.A0A0K9NVE5"/>
<dbReference type="Proteomes" id="UP000036987">
    <property type="component" value="Unassembled WGS sequence"/>
</dbReference>
<sequence length="167" mass="18524">MGGGRKNMKRESSSVDVPFLKDGESIVKVISLKGSNLIEVMDAKARTTLAMFPSRFKKSIWIKQGSFVVVIGGDQIENPLESGNKVTYMVSQVLFHQHVRVYQKSPDWPEVFKTAMISSGSNCDRPQVISKSDDGSDSDDDGLPPLEANTNRNRPDKWNSDSDVESE</sequence>
<dbReference type="OMA" id="PNRMQAP"/>
<evidence type="ECO:0000313" key="7">
    <source>
        <dbReference type="Proteomes" id="UP000036987"/>
    </source>
</evidence>
<dbReference type="InterPro" id="IPR012340">
    <property type="entry name" value="NA-bd_OB-fold"/>
</dbReference>
<gene>
    <name evidence="6" type="ORF">ZOSMA_61G00080</name>
</gene>
<keyword evidence="3 6" id="KW-0396">Initiation factor</keyword>
<dbReference type="OrthoDB" id="1738325at2759"/>
<dbReference type="InterPro" id="IPR001253">
    <property type="entry name" value="TIF_eIF-1A"/>
</dbReference>
<dbReference type="AlphaFoldDB" id="A0A0K9NVE5"/>
<evidence type="ECO:0000313" key="6">
    <source>
        <dbReference type="EMBL" id="KMZ60037.1"/>
    </source>
</evidence>
<comment type="similarity">
    <text evidence="1">Belongs to the EIF1AD family.</text>
</comment>
<evidence type="ECO:0000259" key="5">
    <source>
        <dbReference type="PROSITE" id="PS50832"/>
    </source>
</evidence>
<keyword evidence="2" id="KW-0694">RNA-binding</keyword>
<keyword evidence="3" id="KW-0648">Protein biosynthesis</keyword>
<dbReference type="SUPFAM" id="SSF50249">
    <property type="entry name" value="Nucleic acid-binding proteins"/>
    <property type="match status" value="1"/>
</dbReference>
<evidence type="ECO:0000256" key="4">
    <source>
        <dbReference type="SAM" id="MobiDB-lite"/>
    </source>
</evidence>
<organism evidence="6 7">
    <name type="scientific">Zostera marina</name>
    <name type="common">Eelgrass</name>
    <dbReference type="NCBI Taxonomy" id="29655"/>
    <lineage>
        <taxon>Eukaryota</taxon>
        <taxon>Viridiplantae</taxon>
        <taxon>Streptophyta</taxon>
        <taxon>Embryophyta</taxon>
        <taxon>Tracheophyta</taxon>
        <taxon>Spermatophyta</taxon>
        <taxon>Magnoliopsida</taxon>
        <taxon>Liliopsida</taxon>
        <taxon>Zosteraceae</taxon>
        <taxon>Zostera</taxon>
    </lineage>
</organism>
<proteinExistence type="inferred from homology"/>
<name>A0A0K9NVE5_ZOSMR</name>
<dbReference type="Gene3D" id="2.40.50.140">
    <property type="entry name" value="Nucleic acid-binding proteins"/>
    <property type="match status" value="1"/>
</dbReference>
<comment type="caution">
    <text evidence="6">The sequence shown here is derived from an EMBL/GenBank/DDBJ whole genome shotgun (WGS) entry which is preliminary data.</text>
</comment>
<keyword evidence="7" id="KW-1185">Reference proteome</keyword>
<dbReference type="PROSITE" id="PS50832">
    <property type="entry name" value="S1_IF1_TYPE"/>
    <property type="match status" value="1"/>
</dbReference>